<comment type="caution">
    <text evidence="2">The sequence shown here is derived from an EMBL/GenBank/DDBJ whole genome shotgun (WGS) entry which is preliminary data.</text>
</comment>
<evidence type="ECO:0000313" key="2">
    <source>
        <dbReference type="EMBL" id="KAF8565322.1"/>
    </source>
</evidence>
<dbReference type="OrthoDB" id="10590420at2759"/>
<feature type="region of interest" description="Disordered" evidence="1">
    <location>
        <begin position="1"/>
        <end position="181"/>
    </location>
</feature>
<feature type="compositionally biased region" description="Polar residues" evidence="1">
    <location>
        <begin position="124"/>
        <end position="149"/>
    </location>
</feature>
<dbReference type="EMBL" id="JTDF01006968">
    <property type="protein sequence ID" value="KAF8565322.1"/>
    <property type="molecule type" value="Genomic_DNA"/>
</dbReference>
<organism evidence="2 3">
    <name type="scientific">Paragonimus westermani</name>
    <dbReference type="NCBI Taxonomy" id="34504"/>
    <lineage>
        <taxon>Eukaryota</taxon>
        <taxon>Metazoa</taxon>
        <taxon>Spiralia</taxon>
        <taxon>Lophotrochozoa</taxon>
        <taxon>Platyhelminthes</taxon>
        <taxon>Trematoda</taxon>
        <taxon>Digenea</taxon>
        <taxon>Plagiorchiida</taxon>
        <taxon>Troglotremata</taxon>
        <taxon>Troglotrematidae</taxon>
        <taxon>Paragonimus</taxon>
    </lineage>
</organism>
<feature type="compositionally biased region" description="Polar residues" evidence="1">
    <location>
        <begin position="77"/>
        <end position="86"/>
    </location>
</feature>
<evidence type="ECO:0000313" key="3">
    <source>
        <dbReference type="Proteomes" id="UP000699462"/>
    </source>
</evidence>
<accession>A0A8T0DD16</accession>
<name>A0A8T0DD16_9TREM</name>
<proteinExistence type="predicted"/>
<feature type="compositionally biased region" description="Polar residues" evidence="1">
    <location>
        <begin position="94"/>
        <end position="112"/>
    </location>
</feature>
<dbReference type="Proteomes" id="UP000699462">
    <property type="component" value="Unassembled WGS sequence"/>
</dbReference>
<evidence type="ECO:0000256" key="1">
    <source>
        <dbReference type="SAM" id="MobiDB-lite"/>
    </source>
</evidence>
<sequence>MRRRTRSDSVMPTEEEEEEEEEGKLKRASTTESGEQLVEIQNVQEFSESKANGSTKSTGPIANSITTDPTMAGNDSRGCSWNSKTEPTVIRETNAITSLSETNTKLTSSRNHLSMGHANEENRSGLNVSSAHSGQKTNTNELFGSSVTKTTEEKPSPVSTEIQLDSVNSTQTKPEKTDPITPTDKKVQMVIVLTDDEEMEEVQEVTDYIKRSSILKEYVLTFKKEMSANWASPGLNEDLLQTVEGKQSEELTPAECELFTTPTQFRPSDYAQSEQV</sequence>
<feature type="compositionally biased region" description="Polar residues" evidence="1">
    <location>
        <begin position="28"/>
        <end position="69"/>
    </location>
</feature>
<reference evidence="2 3" key="1">
    <citation type="submission" date="2019-07" db="EMBL/GenBank/DDBJ databases">
        <title>Annotation for the trematode Paragonimus westermani.</title>
        <authorList>
            <person name="Choi Y.-J."/>
        </authorList>
    </citation>
    <scope>NUCLEOTIDE SEQUENCE [LARGE SCALE GENOMIC DNA]</scope>
    <source>
        <strain evidence="2">180907_Pwestermani</strain>
    </source>
</reference>
<feature type="compositionally biased region" description="Acidic residues" evidence="1">
    <location>
        <begin position="13"/>
        <end position="22"/>
    </location>
</feature>
<gene>
    <name evidence="2" type="ORF">P879_08018</name>
</gene>
<keyword evidence="3" id="KW-1185">Reference proteome</keyword>
<dbReference type="AlphaFoldDB" id="A0A8T0DD16"/>
<protein>
    <submittedName>
        <fullName evidence="2">Uncharacterized protein</fullName>
    </submittedName>
</protein>
<feature type="compositionally biased region" description="Polar residues" evidence="1">
    <location>
        <begin position="157"/>
        <end position="172"/>
    </location>
</feature>